<organism evidence="2 3">
    <name type="scientific">Seonamhaeicola algicola</name>
    <dbReference type="NCBI Taxonomy" id="1719036"/>
    <lineage>
        <taxon>Bacteria</taxon>
        <taxon>Pseudomonadati</taxon>
        <taxon>Bacteroidota</taxon>
        <taxon>Flavobacteriia</taxon>
        <taxon>Flavobacteriales</taxon>
        <taxon>Flavobacteriaceae</taxon>
    </lineage>
</organism>
<reference evidence="3" key="1">
    <citation type="submission" date="2019-08" db="EMBL/GenBank/DDBJ databases">
        <title>Seonamhaeicola sediminis sp. nov., isolated from marine sediment.</title>
        <authorList>
            <person name="Cao W.R."/>
        </authorList>
    </citation>
    <scope>NUCLEOTIDE SEQUENCE [LARGE SCALE GENOMIC DNA]</scope>
    <source>
        <strain evidence="3">Gy8</strain>
    </source>
</reference>
<dbReference type="RefSeq" id="WP_147137442.1">
    <property type="nucleotide sequence ID" value="NZ_VOSC01000033.1"/>
</dbReference>
<name>A0A5C7ACY6_9FLAO</name>
<feature type="transmembrane region" description="Helical" evidence="1">
    <location>
        <begin position="87"/>
        <end position="111"/>
    </location>
</feature>
<gene>
    <name evidence="2" type="ORF">FUA26_13990</name>
</gene>
<keyword evidence="1" id="KW-0472">Membrane</keyword>
<proteinExistence type="predicted"/>
<evidence type="ECO:0000313" key="3">
    <source>
        <dbReference type="Proteomes" id="UP000321790"/>
    </source>
</evidence>
<dbReference type="Proteomes" id="UP000321790">
    <property type="component" value="Unassembled WGS sequence"/>
</dbReference>
<evidence type="ECO:0000256" key="1">
    <source>
        <dbReference type="SAM" id="Phobius"/>
    </source>
</evidence>
<dbReference type="EMBL" id="VOSC01000033">
    <property type="protein sequence ID" value="TXE06087.1"/>
    <property type="molecule type" value="Genomic_DNA"/>
</dbReference>
<keyword evidence="1" id="KW-0812">Transmembrane</keyword>
<keyword evidence="3" id="KW-1185">Reference proteome</keyword>
<keyword evidence="1" id="KW-1133">Transmembrane helix</keyword>
<dbReference type="AlphaFoldDB" id="A0A5C7ACY6"/>
<evidence type="ECO:0000313" key="2">
    <source>
        <dbReference type="EMBL" id="TXE06087.1"/>
    </source>
</evidence>
<comment type="caution">
    <text evidence="2">The sequence shown here is derived from an EMBL/GenBank/DDBJ whole genome shotgun (WGS) entry which is preliminary data.</text>
</comment>
<dbReference type="OrthoDB" id="1451346at2"/>
<accession>A0A5C7ACY6</accession>
<feature type="transmembrane region" description="Helical" evidence="1">
    <location>
        <begin position="123"/>
        <end position="142"/>
    </location>
</feature>
<sequence>MPANNTIALRPRFKLKLHVNNQVVLNAFETAKTSQNAFVINRIDNHVFIKYPKKEQKFWTPQLHLEIDNINNKTSILNGLFGPNPTVWTLFMFLHFIVATLFIGFSIWAYSNWKLNTNFSVQIAIMLLMIIIWFALYFAGIIGKASSKTNMYALHDFMHKILSETKANSEII</sequence>
<protein>
    <submittedName>
        <fullName evidence="2">GTP-binding protein</fullName>
    </submittedName>
</protein>